<feature type="region of interest" description="Disordered" evidence="1">
    <location>
        <begin position="25"/>
        <end position="74"/>
    </location>
</feature>
<evidence type="ECO:0000256" key="1">
    <source>
        <dbReference type="SAM" id="MobiDB-lite"/>
    </source>
</evidence>
<proteinExistence type="predicted"/>
<dbReference type="Proteomes" id="UP000281553">
    <property type="component" value="Unassembled WGS sequence"/>
</dbReference>
<dbReference type="EMBL" id="UYRU01121435">
    <property type="protein sequence ID" value="VDN49468.1"/>
    <property type="molecule type" value="Genomic_DNA"/>
</dbReference>
<reference evidence="3 4" key="1">
    <citation type="submission" date="2018-11" db="EMBL/GenBank/DDBJ databases">
        <authorList>
            <consortium name="Pathogen Informatics"/>
        </authorList>
    </citation>
    <scope>NUCLEOTIDE SEQUENCE [LARGE SCALE GENOMIC DNA]</scope>
</reference>
<keyword evidence="4" id="KW-1185">Reference proteome</keyword>
<gene>
    <name evidence="3" type="ORF">DILT_LOCUS19783</name>
</gene>
<dbReference type="AlphaFoldDB" id="A0A3P7PKK6"/>
<feature type="compositionally biased region" description="Polar residues" evidence="1">
    <location>
        <begin position="25"/>
        <end position="39"/>
    </location>
</feature>
<sequence length="74" mass="7794">MQSLLFCLTICALSGGSLACFSQDKTTQPDEPTLISISQPAEAAAETDPPKRSMPGGKTAMTPEEIAHPDFQAI</sequence>
<feature type="chain" id="PRO_5018303008" evidence="2">
    <location>
        <begin position="20"/>
        <end position="74"/>
    </location>
</feature>
<keyword evidence="2" id="KW-0732">Signal</keyword>
<protein>
    <submittedName>
        <fullName evidence="3">Uncharacterized protein</fullName>
    </submittedName>
</protein>
<evidence type="ECO:0000313" key="3">
    <source>
        <dbReference type="EMBL" id="VDN49468.1"/>
    </source>
</evidence>
<feature type="non-terminal residue" evidence="3">
    <location>
        <position position="74"/>
    </location>
</feature>
<feature type="signal peptide" evidence="2">
    <location>
        <begin position="1"/>
        <end position="19"/>
    </location>
</feature>
<evidence type="ECO:0000313" key="4">
    <source>
        <dbReference type="Proteomes" id="UP000281553"/>
    </source>
</evidence>
<accession>A0A3P7PKK6</accession>
<evidence type="ECO:0000256" key="2">
    <source>
        <dbReference type="SAM" id="SignalP"/>
    </source>
</evidence>
<name>A0A3P7PKK6_DIBLA</name>
<organism evidence="3 4">
    <name type="scientific">Dibothriocephalus latus</name>
    <name type="common">Fish tapeworm</name>
    <name type="synonym">Diphyllobothrium latum</name>
    <dbReference type="NCBI Taxonomy" id="60516"/>
    <lineage>
        <taxon>Eukaryota</taxon>
        <taxon>Metazoa</taxon>
        <taxon>Spiralia</taxon>
        <taxon>Lophotrochozoa</taxon>
        <taxon>Platyhelminthes</taxon>
        <taxon>Cestoda</taxon>
        <taxon>Eucestoda</taxon>
        <taxon>Diphyllobothriidea</taxon>
        <taxon>Diphyllobothriidae</taxon>
        <taxon>Dibothriocephalus</taxon>
    </lineage>
</organism>